<dbReference type="AlphaFoldDB" id="A0A368JJC2"/>
<feature type="domain" description="Winged helix-turn helix" evidence="2">
    <location>
        <begin position="100"/>
        <end position="156"/>
    </location>
</feature>
<accession>A0A368JJC2</accession>
<sequence length="157" mass="17645">MKYADKIKEEVDFLLEAEKRRGPALNRDRARFLRLLKSGECHSQAAAGATIGLCQRHAQRLWHTYQQGGFDALMSGPSRRGWGKLSSVQITRLRQFLLDNQAQTLAHIQAYLAGSLGVIYTIGGVSDLCKRLKIKRKTGRPVNIRQQPGAIEVFKKV</sequence>
<dbReference type="Pfam" id="PF13592">
    <property type="entry name" value="HTH_33"/>
    <property type="match status" value="1"/>
</dbReference>
<dbReference type="InterPro" id="IPR055247">
    <property type="entry name" value="InsJ-like_HTH"/>
</dbReference>
<dbReference type="OrthoDB" id="961580at2"/>
<keyword evidence="4" id="KW-1185">Reference proteome</keyword>
<evidence type="ECO:0000259" key="1">
    <source>
        <dbReference type="Pfam" id="PF13518"/>
    </source>
</evidence>
<proteinExistence type="predicted"/>
<evidence type="ECO:0000259" key="2">
    <source>
        <dbReference type="Pfam" id="PF13592"/>
    </source>
</evidence>
<feature type="domain" description="Insertion element IS150 protein InsJ-like helix-turn-helix" evidence="1">
    <location>
        <begin position="29"/>
        <end position="80"/>
    </location>
</feature>
<protein>
    <recommendedName>
        <fullName evidence="5">Winged helix-turn helix domain-containing protein</fullName>
    </recommendedName>
</protein>
<dbReference type="Proteomes" id="UP000253383">
    <property type="component" value="Unassembled WGS sequence"/>
</dbReference>
<dbReference type="InterPro" id="IPR009057">
    <property type="entry name" value="Homeodomain-like_sf"/>
</dbReference>
<gene>
    <name evidence="3" type="ORF">DUE52_21200</name>
</gene>
<dbReference type="RefSeq" id="WP_114408054.1">
    <property type="nucleotide sequence ID" value="NZ_QOWE01000018.1"/>
</dbReference>
<evidence type="ECO:0000313" key="4">
    <source>
        <dbReference type="Proteomes" id="UP000253383"/>
    </source>
</evidence>
<reference evidence="3 4" key="1">
    <citation type="submission" date="2018-07" db="EMBL/GenBank/DDBJ databases">
        <title>Genome analysis of Larkinella rosea.</title>
        <authorList>
            <person name="Zhou Z."/>
            <person name="Wang G."/>
        </authorList>
    </citation>
    <scope>NUCLEOTIDE SEQUENCE [LARGE SCALE GENOMIC DNA]</scope>
    <source>
        <strain evidence="4">zzj9</strain>
    </source>
</reference>
<dbReference type="Pfam" id="PF13518">
    <property type="entry name" value="HTH_28"/>
    <property type="match status" value="1"/>
</dbReference>
<comment type="caution">
    <text evidence="3">The sequence shown here is derived from an EMBL/GenBank/DDBJ whole genome shotgun (WGS) entry which is preliminary data.</text>
</comment>
<organism evidence="3 4">
    <name type="scientific">Larkinella punicea</name>
    <dbReference type="NCBI Taxonomy" id="2315727"/>
    <lineage>
        <taxon>Bacteria</taxon>
        <taxon>Pseudomonadati</taxon>
        <taxon>Bacteroidota</taxon>
        <taxon>Cytophagia</taxon>
        <taxon>Cytophagales</taxon>
        <taxon>Spirosomataceae</taxon>
        <taxon>Larkinella</taxon>
    </lineage>
</organism>
<evidence type="ECO:0000313" key="3">
    <source>
        <dbReference type="EMBL" id="RCR67622.1"/>
    </source>
</evidence>
<dbReference type="EMBL" id="QOWE01000018">
    <property type="protein sequence ID" value="RCR67622.1"/>
    <property type="molecule type" value="Genomic_DNA"/>
</dbReference>
<dbReference type="InterPro" id="IPR025959">
    <property type="entry name" value="Winged_HTH_dom"/>
</dbReference>
<dbReference type="SUPFAM" id="SSF46689">
    <property type="entry name" value="Homeodomain-like"/>
    <property type="match status" value="1"/>
</dbReference>
<name>A0A368JJC2_9BACT</name>
<evidence type="ECO:0008006" key="5">
    <source>
        <dbReference type="Google" id="ProtNLM"/>
    </source>
</evidence>